<proteinExistence type="predicted"/>
<gene>
    <name evidence="2" type="ORF">SAMN06295970_10567</name>
</gene>
<keyword evidence="3" id="KW-1185">Reference proteome</keyword>
<evidence type="ECO:0000256" key="1">
    <source>
        <dbReference type="SAM" id="MobiDB-lite"/>
    </source>
</evidence>
<dbReference type="Proteomes" id="UP001158049">
    <property type="component" value="Unassembled WGS sequence"/>
</dbReference>
<comment type="caution">
    <text evidence="2">The sequence shown here is derived from an EMBL/GenBank/DDBJ whole genome shotgun (WGS) entry which is preliminary data.</text>
</comment>
<evidence type="ECO:0000313" key="3">
    <source>
        <dbReference type="Proteomes" id="UP001158049"/>
    </source>
</evidence>
<name>A0ABY1Q2I0_9BURK</name>
<organism evidence="2 3">
    <name type="scientific">Noviherbaspirillum suwonense</name>
    <dbReference type="NCBI Taxonomy" id="1224511"/>
    <lineage>
        <taxon>Bacteria</taxon>
        <taxon>Pseudomonadati</taxon>
        <taxon>Pseudomonadota</taxon>
        <taxon>Betaproteobacteria</taxon>
        <taxon>Burkholderiales</taxon>
        <taxon>Oxalobacteraceae</taxon>
        <taxon>Noviherbaspirillum</taxon>
    </lineage>
</organism>
<evidence type="ECO:0000313" key="2">
    <source>
        <dbReference type="EMBL" id="SMP57310.1"/>
    </source>
</evidence>
<sequence length="39" mass="4164">MHRAPIPHPDNEPLEEDDSTPVPGVPGPDEDPVPDPNPS</sequence>
<protein>
    <recommendedName>
        <fullName evidence="4">Stereocilin</fullName>
    </recommendedName>
</protein>
<reference evidence="2 3" key="1">
    <citation type="submission" date="2017-05" db="EMBL/GenBank/DDBJ databases">
        <authorList>
            <person name="Varghese N."/>
            <person name="Submissions S."/>
        </authorList>
    </citation>
    <scope>NUCLEOTIDE SEQUENCE [LARGE SCALE GENOMIC DNA]</scope>
    <source>
        <strain evidence="2 3">DSM 26001</strain>
    </source>
</reference>
<accession>A0ABY1Q2I0</accession>
<evidence type="ECO:0008006" key="4">
    <source>
        <dbReference type="Google" id="ProtNLM"/>
    </source>
</evidence>
<dbReference type="EMBL" id="FXUL01000005">
    <property type="protein sequence ID" value="SMP57310.1"/>
    <property type="molecule type" value="Genomic_DNA"/>
</dbReference>
<feature type="region of interest" description="Disordered" evidence="1">
    <location>
        <begin position="1"/>
        <end position="39"/>
    </location>
</feature>